<comment type="caution">
    <text evidence="10">The sequence shown here is derived from an EMBL/GenBank/DDBJ whole genome shotgun (WGS) entry which is preliminary data.</text>
</comment>
<evidence type="ECO:0000259" key="7">
    <source>
        <dbReference type="PROSITE" id="PS50112"/>
    </source>
</evidence>
<dbReference type="InterPro" id="IPR003593">
    <property type="entry name" value="AAA+_ATPase"/>
</dbReference>
<keyword evidence="3" id="KW-0805">Transcription regulation</keyword>
<dbReference type="NCBIfam" id="TIGR00229">
    <property type="entry name" value="sensory_box"/>
    <property type="match status" value="2"/>
</dbReference>
<proteinExistence type="predicted"/>
<dbReference type="PROSITE" id="PS00675">
    <property type="entry name" value="SIGMA54_INTERACT_1"/>
    <property type="match status" value="1"/>
</dbReference>
<dbReference type="CDD" id="cd00009">
    <property type="entry name" value="AAA"/>
    <property type="match status" value="1"/>
</dbReference>
<evidence type="ECO:0000256" key="4">
    <source>
        <dbReference type="ARBA" id="ARBA00023125"/>
    </source>
</evidence>
<dbReference type="Gene3D" id="3.10.580.10">
    <property type="entry name" value="CBS-domain"/>
    <property type="match status" value="1"/>
</dbReference>
<dbReference type="InterPro" id="IPR002078">
    <property type="entry name" value="Sigma_54_int"/>
</dbReference>
<dbReference type="Pfam" id="PF25601">
    <property type="entry name" value="AAA_lid_14"/>
    <property type="match status" value="1"/>
</dbReference>
<keyword evidence="5" id="KW-0804">Transcription</keyword>
<dbReference type="Gene3D" id="3.40.50.300">
    <property type="entry name" value="P-loop containing nucleotide triphosphate hydrolases"/>
    <property type="match status" value="1"/>
</dbReference>
<feature type="domain" description="Sigma-54 factor interaction" evidence="6">
    <location>
        <begin position="382"/>
        <end position="611"/>
    </location>
</feature>
<evidence type="ECO:0000313" key="10">
    <source>
        <dbReference type="EMBL" id="KUG03981.1"/>
    </source>
</evidence>
<dbReference type="SUPFAM" id="SSF54631">
    <property type="entry name" value="CBS-domain pair"/>
    <property type="match status" value="1"/>
</dbReference>
<dbReference type="SUPFAM" id="SSF46689">
    <property type="entry name" value="Homeodomain-like"/>
    <property type="match status" value="1"/>
</dbReference>
<evidence type="ECO:0000256" key="5">
    <source>
        <dbReference type="ARBA" id="ARBA00023163"/>
    </source>
</evidence>
<evidence type="ECO:0000256" key="3">
    <source>
        <dbReference type="ARBA" id="ARBA00023015"/>
    </source>
</evidence>
<dbReference type="AlphaFoldDB" id="A0A0W8E6E0"/>
<evidence type="ECO:0000259" key="9">
    <source>
        <dbReference type="PROSITE" id="PS51371"/>
    </source>
</evidence>
<dbReference type="SUPFAM" id="SSF52540">
    <property type="entry name" value="P-loop containing nucleoside triphosphate hydrolases"/>
    <property type="match status" value="1"/>
</dbReference>
<keyword evidence="1" id="KW-0547">Nucleotide-binding</keyword>
<dbReference type="InterPro" id="IPR009057">
    <property type="entry name" value="Homeodomain-like_sf"/>
</dbReference>
<reference evidence="10" key="1">
    <citation type="journal article" date="2015" name="Proc. Natl. Acad. Sci. U.S.A.">
        <title>Networks of energetic and metabolic interactions define dynamics in microbial communities.</title>
        <authorList>
            <person name="Embree M."/>
            <person name="Liu J.K."/>
            <person name="Al-Bassam M.M."/>
            <person name="Zengler K."/>
        </authorList>
    </citation>
    <scope>NUCLEOTIDE SEQUENCE</scope>
</reference>
<dbReference type="GO" id="GO:0003677">
    <property type="term" value="F:DNA binding"/>
    <property type="evidence" value="ECO:0007669"/>
    <property type="project" value="UniProtKB-KW"/>
</dbReference>
<sequence>MIVGNFMNKDVIVLDLNTTLYEAAEIFLNNEIDGAPVVDGKIMIGLFTKTHLIRAMHAKDELDKPVKDYMTRKVRTVNPEEEILDVDVSGTGRYPVVDESGQLVGIITKSDIMTALSEIVSEISGQMETVINSAYNPIVAIDKEGYINIWNRAMEKMSNQKASDVLGRFISNIVPESNLLSVIKSGRREFGIKLKVGDKSTITNRAPIITNGEITGAVAVLHDLSEVEAISRELEYVKALNAEMDALIDSSYDGLYITDENAVTIRTNKAIKRVTGMEEEVFLFKSMQQLVDDGILSRSATLISMDTKAPATTTLTTITGRTLLVSATPIFDVKGEIYRVITNVRDISELNMLKQKLEQMEGLKQHFEFQVKQIKVKESGQLVVKNKEMEKIIYQAVKVAEVDSTVLLSGESGVGKEVIAEIIKNNSARKDGPFVKVNCAAIPENLIESELFGYDAGAFTGARKEGKPGLFEVANTGTLLLDEVGDIPIYLQVKLLRALQEREIIRVGGTEPIKINVRIIAITNKDLAAMVESGEFREDLYYRLNVVPILVPPLRDRREEIPLLIKHFTDNFNRRYNLSKSVDASLIDILMKYEWPGNIRQLENLIERLVVTSSCEVLTPQHLPDFFVSAGGGRSADQAVSVNKIIPLKDAVENVEKQLLEKTFAIANSCGKAASILEVDASTISRKASKYGIKH</sequence>
<dbReference type="Pfam" id="PF00158">
    <property type="entry name" value="Sigma54_activat"/>
    <property type="match status" value="1"/>
</dbReference>
<dbReference type="GO" id="GO:0006355">
    <property type="term" value="P:regulation of DNA-templated transcription"/>
    <property type="evidence" value="ECO:0007669"/>
    <property type="project" value="InterPro"/>
</dbReference>
<dbReference type="InterPro" id="IPR000014">
    <property type="entry name" value="PAS"/>
</dbReference>
<evidence type="ECO:0000259" key="6">
    <source>
        <dbReference type="PROSITE" id="PS50045"/>
    </source>
</evidence>
<dbReference type="Gene3D" id="1.10.10.60">
    <property type="entry name" value="Homeodomain-like"/>
    <property type="match status" value="1"/>
</dbReference>
<feature type="domain" description="PAS" evidence="7">
    <location>
        <begin position="123"/>
        <end position="168"/>
    </location>
</feature>
<dbReference type="EMBL" id="LNQE01001864">
    <property type="protein sequence ID" value="KUG03981.1"/>
    <property type="molecule type" value="Genomic_DNA"/>
</dbReference>
<dbReference type="CDD" id="cd00130">
    <property type="entry name" value="PAS"/>
    <property type="match status" value="1"/>
</dbReference>
<gene>
    <name evidence="10" type="ORF">ASZ90_018644</name>
</gene>
<accession>A0A0W8E6E0</accession>
<dbReference type="PROSITE" id="PS51371">
    <property type="entry name" value="CBS"/>
    <property type="match status" value="2"/>
</dbReference>
<dbReference type="InterPro" id="IPR013767">
    <property type="entry name" value="PAS_fold"/>
</dbReference>
<evidence type="ECO:0000256" key="1">
    <source>
        <dbReference type="ARBA" id="ARBA00022741"/>
    </source>
</evidence>
<dbReference type="InterPro" id="IPR046342">
    <property type="entry name" value="CBS_dom_sf"/>
</dbReference>
<dbReference type="InterPro" id="IPR035965">
    <property type="entry name" value="PAS-like_dom_sf"/>
</dbReference>
<dbReference type="SMART" id="SM00091">
    <property type="entry name" value="PAS"/>
    <property type="match status" value="2"/>
</dbReference>
<dbReference type="FunFam" id="3.40.50.300:FF:000006">
    <property type="entry name" value="DNA-binding transcriptional regulator NtrC"/>
    <property type="match status" value="1"/>
</dbReference>
<dbReference type="InterPro" id="IPR027417">
    <property type="entry name" value="P-loop_NTPase"/>
</dbReference>
<dbReference type="SUPFAM" id="SSF55785">
    <property type="entry name" value="PYP-like sensor domain (PAS domain)"/>
    <property type="match status" value="2"/>
</dbReference>
<keyword evidence="2" id="KW-0067">ATP-binding</keyword>
<name>A0A0W8E6E0_9ZZZZ</name>
<dbReference type="PANTHER" id="PTHR32071:SF57">
    <property type="entry name" value="C4-DICARBOXYLATE TRANSPORT TRANSCRIPTIONAL REGULATORY PROTEIN DCTD"/>
    <property type="match status" value="1"/>
</dbReference>
<dbReference type="InterPro" id="IPR058031">
    <property type="entry name" value="AAA_lid_NorR"/>
</dbReference>
<feature type="domain" description="CBS" evidence="9">
    <location>
        <begin position="65"/>
        <end position="122"/>
    </location>
</feature>
<feature type="domain" description="CBS" evidence="9">
    <location>
        <begin position="7"/>
        <end position="64"/>
    </location>
</feature>
<dbReference type="Gene3D" id="1.10.8.60">
    <property type="match status" value="1"/>
</dbReference>
<evidence type="ECO:0000259" key="8">
    <source>
        <dbReference type="PROSITE" id="PS50113"/>
    </source>
</evidence>
<feature type="domain" description="PAC" evidence="8">
    <location>
        <begin position="309"/>
        <end position="359"/>
    </location>
</feature>
<dbReference type="Gene3D" id="3.30.450.20">
    <property type="entry name" value="PAS domain"/>
    <property type="match status" value="2"/>
</dbReference>
<organism evidence="10">
    <name type="scientific">hydrocarbon metagenome</name>
    <dbReference type="NCBI Taxonomy" id="938273"/>
    <lineage>
        <taxon>unclassified sequences</taxon>
        <taxon>metagenomes</taxon>
        <taxon>ecological metagenomes</taxon>
    </lineage>
</organism>
<dbReference type="PROSITE" id="PS00676">
    <property type="entry name" value="SIGMA54_INTERACT_2"/>
    <property type="match status" value="1"/>
</dbReference>
<dbReference type="PROSITE" id="PS50113">
    <property type="entry name" value="PAC"/>
    <property type="match status" value="1"/>
</dbReference>
<dbReference type="InterPro" id="IPR025943">
    <property type="entry name" value="Sigma_54_int_dom_ATP-bd_2"/>
</dbReference>
<protein>
    <submittedName>
        <fullName evidence="10">Sigma-l-dependent transcriptional regulator</fullName>
    </submittedName>
</protein>
<dbReference type="PROSITE" id="PS00688">
    <property type="entry name" value="SIGMA54_INTERACT_3"/>
    <property type="match status" value="1"/>
</dbReference>
<dbReference type="PROSITE" id="PS50045">
    <property type="entry name" value="SIGMA54_INTERACT_4"/>
    <property type="match status" value="1"/>
</dbReference>
<dbReference type="Pfam" id="PF13426">
    <property type="entry name" value="PAS_9"/>
    <property type="match status" value="1"/>
</dbReference>
<keyword evidence="4" id="KW-0238">DNA-binding</keyword>
<dbReference type="Pfam" id="PF00989">
    <property type="entry name" value="PAS"/>
    <property type="match status" value="1"/>
</dbReference>
<dbReference type="SMART" id="SM00382">
    <property type="entry name" value="AAA"/>
    <property type="match status" value="1"/>
</dbReference>
<dbReference type="InterPro" id="IPR025944">
    <property type="entry name" value="Sigma_54_int_dom_CS"/>
</dbReference>
<dbReference type="InterPro" id="IPR000700">
    <property type="entry name" value="PAS-assoc_C"/>
</dbReference>
<dbReference type="InterPro" id="IPR025662">
    <property type="entry name" value="Sigma_54_int_dom_ATP-bd_1"/>
</dbReference>
<dbReference type="SMART" id="SM00116">
    <property type="entry name" value="CBS"/>
    <property type="match status" value="2"/>
</dbReference>
<dbReference type="GO" id="GO:0005524">
    <property type="term" value="F:ATP binding"/>
    <property type="evidence" value="ECO:0007669"/>
    <property type="project" value="UniProtKB-KW"/>
</dbReference>
<evidence type="ECO:0000256" key="2">
    <source>
        <dbReference type="ARBA" id="ARBA00022840"/>
    </source>
</evidence>
<dbReference type="PROSITE" id="PS50112">
    <property type="entry name" value="PAS"/>
    <property type="match status" value="1"/>
</dbReference>
<dbReference type="InterPro" id="IPR000644">
    <property type="entry name" value="CBS_dom"/>
</dbReference>
<dbReference type="Pfam" id="PF00571">
    <property type="entry name" value="CBS"/>
    <property type="match status" value="2"/>
</dbReference>
<dbReference type="PANTHER" id="PTHR32071">
    <property type="entry name" value="TRANSCRIPTIONAL REGULATORY PROTEIN"/>
    <property type="match status" value="1"/>
</dbReference>